<dbReference type="GO" id="GO:0043683">
    <property type="term" value="P:type IV pilus assembly"/>
    <property type="evidence" value="ECO:0007669"/>
    <property type="project" value="InterPro"/>
</dbReference>
<gene>
    <name evidence="2" type="ordered locus">Galf_0160</name>
</gene>
<dbReference type="STRING" id="395494.Galf_0160"/>
<dbReference type="EMBL" id="CP002159">
    <property type="protein sequence ID" value="ADL54205.1"/>
    <property type="molecule type" value="Genomic_DNA"/>
</dbReference>
<dbReference type="eggNOG" id="COG3167">
    <property type="taxonomic scope" value="Bacteria"/>
</dbReference>
<evidence type="ECO:0000256" key="1">
    <source>
        <dbReference type="SAM" id="Phobius"/>
    </source>
</evidence>
<dbReference type="Gene3D" id="3.30.70.60">
    <property type="match status" value="1"/>
</dbReference>
<dbReference type="Pfam" id="PF04350">
    <property type="entry name" value="PilO"/>
    <property type="match status" value="1"/>
</dbReference>
<protein>
    <submittedName>
        <fullName evidence="2">Pilus assembly protein PilO</fullName>
    </submittedName>
</protein>
<sequence>MMNLEELKNLNPKTPGAWPWSAKILSFVMMFVAVVIAGALLDWQEQWDSLNAAKAQEETLKETFLSKKRQAVNLDLIKKQLLETQESFGALLKQLPNKSEMDALLTDINQAGLGRGLQFELFRPGPESIQGSFAEQPISIKVTGSYDDLGKFSSDISMLPRIVTLNEIAITPNAGILTMDAIAKTFRYLDDEELASQKKANKPAGGGK</sequence>
<accession>D9SIE8</accession>
<keyword evidence="3" id="KW-1185">Reference proteome</keyword>
<dbReference type="PANTHER" id="PTHR39555:SF1">
    <property type="entry name" value="TYPE IV PILUS INNER MEMBRANE COMPONENT PILO"/>
    <property type="match status" value="1"/>
</dbReference>
<name>D9SIE8_GALCS</name>
<evidence type="ECO:0000313" key="2">
    <source>
        <dbReference type="EMBL" id="ADL54205.1"/>
    </source>
</evidence>
<dbReference type="OrthoDB" id="9802133at2"/>
<dbReference type="Proteomes" id="UP000001235">
    <property type="component" value="Chromosome"/>
</dbReference>
<dbReference type="InterPro" id="IPR014717">
    <property type="entry name" value="Transl_elong_EF1B/ribsomal_bS6"/>
</dbReference>
<dbReference type="KEGG" id="gca:Galf_0160"/>
<reference evidence="2 3" key="1">
    <citation type="submission" date="2010-08" db="EMBL/GenBank/DDBJ databases">
        <title>Complete sequence of Gallionella capsiferriformans ES-2.</title>
        <authorList>
            <consortium name="US DOE Joint Genome Institute"/>
            <person name="Lucas S."/>
            <person name="Copeland A."/>
            <person name="Lapidus A."/>
            <person name="Cheng J.-F."/>
            <person name="Bruce D."/>
            <person name="Goodwin L."/>
            <person name="Pitluck S."/>
            <person name="Chertkov O."/>
            <person name="Davenport K.W."/>
            <person name="Detter J.C."/>
            <person name="Han C."/>
            <person name="Tapia R."/>
            <person name="Land M."/>
            <person name="Hauser L."/>
            <person name="Chang Y.-J."/>
            <person name="Jeffries C."/>
            <person name="Kyrpides N."/>
            <person name="Ivanova N."/>
            <person name="Mikhailova N."/>
            <person name="Shelobolina E.S."/>
            <person name="Picardal F."/>
            <person name="Roden E."/>
            <person name="Emerson D."/>
            <person name="Woyke T."/>
        </authorList>
    </citation>
    <scope>NUCLEOTIDE SEQUENCE [LARGE SCALE GENOMIC DNA]</scope>
    <source>
        <strain evidence="2 3">ES-2</strain>
    </source>
</reference>
<keyword evidence="1" id="KW-0812">Transmembrane</keyword>
<dbReference type="RefSeq" id="WP_013292148.1">
    <property type="nucleotide sequence ID" value="NC_014394.1"/>
</dbReference>
<evidence type="ECO:0000313" key="3">
    <source>
        <dbReference type="Proteomes" id="UP000001235"/>
    </source>
</evidence>
<organism evidence="2 3">
    <name type="scientific">Gallionella capsiferriformans (strain ES-2)</name>
    <name type="common">Gallionella ferruginea capsiferriformans (strain ES-2)</name>
    <dbReference type="NCBI Taxonomy" id="395494"/>
    <lineage>
        <taxon>Bacteria</taxon>
        <taxon>Pseudomonadati</taxon>
        <taxon>Pseudomonadota</taxon>
        <taxon>Betaproteobacteria</taxon>
        <taxon>Nitrosomonadales</taxon>
        <taxon>Gallionellaceae</taxon>
        <taxon>Gallionella</taxon>
    </lineage>
</organism>
<dbReference type="HOGENOM" id="CLU_102444_1_0_4"/>
<keyword evidence="1" id="KW-1133">Transmembrane helix</keyword>
<dbReference type="GO" id="GO:0043107">
    <property type="term" value="P:type IV pilus-dependent motility"/>
    <property type="evidence" value="ECO:0007669"/>
    <property type="project" value="InterPro"/>
</dbReference>
<proteinExistence type="predicted"/>
<dbReference type="Gene3D" id="1.10.287.540">
    <property type="entry name" value="Helix hairpin bin"/>
    <property type="match status" value="1"/>
</dbReference>
<keyword evidence="1" id="KW-0472">Membrane</keyword>
<dbReference type="PANTHER" id="PTHR39555">
    <property type="entry name" value="FIMBRIAL ASSEMBLY PROTEIN PILO-LIKE PROTEIN-RELATED"/>
    <property type="match status" value="1"/>
</dbReference>
<dbReference type="AlphaFoldDB" id="D9SIE8"/>
<feature type="transmembrane region" description="Helical" evidence="1">
    <location>
        <begin position="20"/>
        <end position="41"/>
    </location>
</feature>
<dbReference type="InterPro" id="IPR007445">
    <property type="entry name" value="PilO"/>
</dbReference>
<dbReference type="PIRSF" id="PIRSF016482">
    <property type="entry name" value="PilO"/>
    <property type="match status" value="1"/>
</dbReference>